<feature type="transmembrane region" description="Helical" evidence="1">
    <location>
        <begin position="20"/>
        <end position="39"/>
    </location>
</feature>
<gene>
    <name evidence="2" type="ORF">NLJ89_g10557</name>
</gene>
<evidence type="ECO:0000313" key="2">
    <source>
        <dbReference type="EMBL" id="KAJ3495922.1"/>
    </source>
</evidence>
<dbReference type="AlphaFoldDB" id="A0A9W8MSI1"/>
<reference evidence="2" key="1">
    <citation type="submission" date="2022-07" db="EMBL/GenBank/DDBJ databases">
        <title>Genome Sequence of Agrocybe chaxingu.</title>
        <authorList>
            <person name="Buettner E."/>
        </authorList>
    </citation>
    <scope>NUCLEOTIDE SEQUENCE</scope>
    <source>
        <strain evidence="2">MP-N11</strain>
    </source>
</reference>
<dbReference type="Proteomes" id="UP001148786">
    <property type="component" value="Unassembled WGS sequence"/>
</dbReference>
<keyword evidence="3" id="KW-1185">Reference proteome</keyword>
<feature type="transmembrane region" description="Helical" evidence="1">
    <location>
        <begin position="59"/>
        <end position="77"/>
    </location>
</feature>
<evidence type="ECO:0000313" key="3">
    <source>
        <dbReference type="Proteomes" id="UP001148786"/>
    </source>
</evidence>
<feature type="transmembrane region" description="Helical" evidence="1">
    <location>
        <begin position="113"/>
        <end position="134"/>
    </location>
</feature>
<name>A0A9W8MSI1_9AGAR</name>
<comment type="caution">
    <text evidence="2">The sequence shown here is derived from an EMBL/GenBank/DDBJ whole genome shotgun (WGS) entry which is preliminary data.</text>
</comment>
<proteinExistence type="predicted"/>
<evidence type="ECO:0000256" key="1">
    <source>
        <dbReference type="SAM" id="Phobius"/>
    </source>
</evidence>
<sequence length="173" mass="19774">MKIRRCVISSEGASRTLRFLIDVLLCIQALISLGLGLTYLATSVTVLNKTMLMSHLRVTMSRCNFIMMTLIVLRLSYHRGSIQQALGRAVRKGHRDMIDQIFHPSFLPDRHYVLVYFFPSFPLFAFFAFASPVFRLFEFAQSVLKCCSNNSLRDVTNFSPHKHPYGAHENVPS</sequence>
<organism evidence="2 3">
    <name type="scientific">Agrocybe chaxingu</name>
    <dbReference type="NCBI Taxonomy" id="84603"/>
    <lineage>
        <taxon>Eukaryota</taxon>
        <taxon>Fungi</taxon>
        <taxon>Dikarya</taxon>
        <taxon>Basidiomycota</taxon>
        <taxon>Agaricomycotina</taxon>
        <taxon>Agaricomycetes</taxon>
        <taxon>Agaricomycetidae</taxon>
        <taxon>Agaricales</taxon>
        <taxon>Agaricineae</taxon>
        <taxon>Strophariaceae</taxon>
        <taxon>Agrocybe</taxon>
    </lineage>
</organism>
<keyword evidence="1" id="KW-1133">Transmembrane helix</keyword>
<keyword evidence="1" id="KW-0472">Membrane</keyword>
<dbReference type="OrthoDB" id="3267806at2759"/>
<keyword evidence="1" id="KW-0812">Transmembrane</keyword>
<dbReference type="EMBL" id="JANKHO010001986">
    <property type="protein sequence ID" value="KAJ3495922.1"/>
    <property type="molecule type" value="Genomic_DNA"/>
</dbReference>
<accession>A0A9W8MSI1</accession>
<protein>
    <submittedName>
        <fullName evidence="2">Uncharacterized protein</fullName>
    </submittedName>
</protein>